<dbReference type="SUPFAM" id="SSF143800">
    <property type="entry name" value="L28p-like"/>
    <property type="match status" value="1"/>
</dbReference>
<organism evidence="6 7">
    <name type="scientific">Psychromonas aquatilis</name>
    <dbReference type="NCBI Taxonomy" id="2005072"/>
    <lineage>
        <taxon>Bacteria</taxon>
        <taxon>Pseudomonadati</taxon>
        <taxon>Pseudomonadota</taxon>
        <taxon>Gammaproteobacteria</taxon>
        <taxon>Alteromonadales</taxon>
        <taxon>Psychromonadaceae</taxon>
        <taxon>Psychromonas</taxon>
    </lineage>
</organism>
<dbReference type="PRINTS" id="PR01249">
    <property type="entry name" value="RIBOSOMALL31"/>
</dbReference>
<dbReference type="EMBL" id="JBAKAZ010000012">
    <property type="protein sequence ID" value="MEL0628992.1"/>
    <property type="molecule type" value="Genomic_DNA"/>
</dbReference>
<keyword evidence="3 5" id="KW-0689">Ribosomal protein</keyword>
<dbReference type="PANTHER" id="PTHR33280:SF1">
    <property type="entry name" value="LARGE RIBOSOMAL SUBUNIT PROTEIN BL31C"/>
    <property type="match status" value="1"/>
</dbReference>
<proteinExistence type="inferred from homology"/>
<dbReference type="Proteomes" id="UP001369082">
    <property type="component" value="Unassembled WGS sequence"/>
</dbReference>
<dbReference type="InterPro" id="IPR027493">
    <property type="entry name" value="Ribosomal_bL31_B"/>
</dbReference>
<dbReference type="RefSeq" id="WP_341597005.1">
    <property type="nucleotide sequence ID" value="NZ_JBAKAZ010000012.1"/>
</dbReference>
<evidence type="ECO:0000256" key="5">
    <source>
        <dbReference type="HAMAP-Rule" id="MF_00502"/>
    </source>
</evidence>
<dbReference type="NCBIfam" id="NF002462">
    <property type="entry name" value="PRK01678.1"/>
    <property type="match status" value="1"/>
</dbReference>
<protein>
    <recommendedName>
        <fullName evidence="5">Large ribosomal subunit protein bL31B</fullName>
    </recommendedName>
</protein>
<dbReference type="NCBIfam" id="TIGR00105">
    <property type="entry name" value="L31"/>
    <property type="match status" value="1"/>
</dbReference>
<dbReference type="GO" id="GO:0005840">
    <property type="term" value="C:ribosome"/>
    <property type="evidence" value="ECO:0007669"/>
    <property type="project" value="UniProtKB-KW"/>
</dbReference>
<dbReference type="HAMAP" id="MF_00502">
    <property type="entry name" value="Ribosomal_bL31_2"/>
    <property type="match status" value="1"/>
</dbReference>
<dbReference type="InterPro" id="IPR002150">
    <property type="entry name" value="Ribosomal_bL31"/>
</dbReference>
<evidence type="ECO:0000256" key="4">
    <source>
        <dbReference type="ARBA" id="ARBA00023274"/>
    </source>
</evidence>
<accession>A0ABU9GNV3</accession>
<gene>
    <name evidence="5" type="primary">rpmE2</name>
    <name evidence="6" type="ORF">V6256_05160</name>
</gene>
<comment type="subunit">
    <text evidence="2 5">Part of the 50S ribosomal subunit.</text>
</comment>
<dbReference type="PANTHER" id="PTHR33280">
    <property type="entry name" value="50S RIBOSOMAL PROTEIN L31, CHLOROPLASTIC"/>
    <property type="match status" value="1"/>
</dbReference>
<comment type="caution">
    <text evidence="6">The sequence shown here is derived from an EMBL/GenBank/DDBJ whole genome shotgun (WGS) entry which is preliminary data.</text>
</comment>
<evidence type="ECO:0000256" key="2">
    <source>
        <dbReference type="ARBA" id="ARBA00011838"/>
    </source>
</evidence>
<sequence length="82" mass="9388">MKNNIHPKYQKVAFHDTSVDKYFIVGSTLQTDKTVELDGKTYPYYAIEVSSESHAYYTGKQTITTQDGRVAKFNTRFGKLKS</sequence>
<evidence type="ECO:0000256" key="3">
    <source>
        <dbReference type="ARBA" id="ARBA00022980"/>
    </source>
</evidence>
<keyword evidence="4 5" id="KW-0687">Ribonucleoprotein</keyword>
<dbReference type="InterPro" id="IPR042105">
    <property type="entry name" value="Ribosomal_bL31_sf"/>
</dbReference>
<keyword evidence="7" id="KW-1185">Reference proteome</keyword>
<dbReference type="Pfam" id="PF01197">
    <property type="entry name" value="Ribosomal_L31"/>
    <property type="match status" value="1"/>
</dbReference>
<reference evidence="6 7" key="1">
    <citation type="submission" date="2024-02" db="EMBL/GenBank/DDBJ databases">
        <title>Bacteria isolated from the canopy kelp, Nereocystis luetkeana.</title>
        <authorList>
            <person name="Pfister C.A."/>
            <person name="Younker I.T."/>
            <person name="Light S.H."/>
        </authorList>
    </citation>
    <scope>NUCLEOTIDE SEQUENCE [LARGE SCALE GENOMIC DNA]</scope>
    <source>
        <strain evidence="6 7">TI.1.05</strain>
    </source>
</reference>
<dbReference type="Gene3D" id="4.10.830.30">
    <property type="entry name" value="Ribosomal protein L31"/>
    <property type="match status" value="1"/>
</dbReference>
<dbReference type="InterPro" id="IPR034704">
    <property type="entry name" value="Ribosomal_bL28/bL31-like_sf"/>
</dbReference>
<comment type="similarity">
    <text evidence="1 5">Belongs to the bacterial ribosomal protein bL31 family. Type B subfamily.</text>
</comment>
<evidence type="ECO:0000313" key="7">
    <source>
        <dbReference type="Proteomes" id="UP001369082"/>
    </source>
</evidence>
<name>A0ABU9GNV3_9GAMM</name>
<evidence type="ECO:0000256" key="1">
    <source>
        <dbReference type="ARBA" id="ARBA00008196"/>
    </source>
</evidence>
<evidence type="ECO:0000313" key="6">
    <source>
        <dbReference type="EMBL" id="MEL0628992.1"/>
    </source>
</evidence>